<dbReference type="InterPro" id="IPR000418">
    <property type="entry name" value="Ets_dom"/>
</dbReference>
<dbReference type="OMA" id="NSHAMGR"/>
<dbReference type="GO" id="GO:0005634">
    <property type="term" value="C:nucleus"/>
    <property type="evidence" value="ECO:0007669"/>
    <property type="project" value="UniProtKB-SubCell"/>
</dbReference>
<dbReference type="PANTHER" id="PTHR11849:SF287">
    <property type="entry name" value="TRANSCRIPTION FACTOR AST-1"/>
    <property type="match status" value="1"/>
</dbReference>
<evidence type="ECO:0000256" key="3">
    <source>
        <dbReference type="ARBA" id="ARBA00023125"/>
    </source>
</evidence>
<protein>
    <submittedName>
        <fullName evidence="8">CRE-AST-1 protein</fullName>
    </submittedName>
</protein>
<dbReference type="SUPFAM" id="SSF46785">
    <property type="entry name" value="Winged helix' DNA-binding domain"/>
    <property type="match status" value="1"/>
</dbReference>
<evidence type="ECO:0000313" key="9">
    <source>
        <dbReference type="Proteomes" id="UP000008281"/>
    </source>
</evidence>
<dbReference type="InterPro" id="IPR036388">
    <property type="entry name" value="WH-like_DNA-bd_sf"/>
</dbReference>
<keyword evidence="4 5" id="KW-0539">Nucleus</keyword>
<dbReference type="Proteomes" id="UP000008281">
    <property type="component" value="Unassembled WGS sequence"/>
</dbReference>
<evidence type="ECO:0000259" key="7">
    <source>
        <dbReference type="PROSITE" id="PS50061"/>
    </source>
</evidence>
<dbReference type="PROSITE" id="PS50061">
    <property type="entry name" value="ETS_DOMAIN_3"/>
    <property type="match status" value="1"/>
</dbReference>
<organism evidence="9">
    <name type="scientific">Caenorhabditis remanei</name>
    <name type="common">Caenorhabditis vulgaris</name>
    <dbReference type="NCBI Taxonomy" id="31234"/>
    <lineage>
        <taxon>Eukaryota</taxon>
        <taxon>Metazoa</taxon>
        <taxon>Ecdysozoa</taxon>
        <taxon>Nematoda</taxon>
        <taxon>Chromadorea</taxon>
        <taxon>Rhabditida</taxon>
        <taxon>Rhabditina</taxon>
        <taxon>Rhabditomorpha</taxon>
        <taxon>Rhabditoidea</taxon>
        <taxon>Rhabditidae</taxon>
        <taxon>Peloderinae</taxon>
        <taxon>Caenorhabditis</taxon>
    </lineage>
</organism>
<dbReference type="InterPro" id="IPR046328">
    <property type="entry name" value="ETS_fam"/>
</dbReference>
<reference evidence="8" key="1">
    <citation type="submission" date="2007-07" db="EMBL/GenBank/DDBJ databases">
        <title>PCAP assembly of the Caenorhabditis remanei genome.</title>
        <authorList>
            <consortium name="The Caenorhabditis remanei Sequencing Consortium"/>
            <person name="Wilson R.K."/>
        </authorList>
    </citation>
    <scope>NUCLEOTIDE SEQUENCE [LARGE SCALE GENOMIC DNA]</scope>
    <source>
        <strain evidence="8">PB4641</strain>
    </source>
</reference>
<dbReference type="AlphaFoldDB" id="E3MU45"/>
<dbReference type="PANTHER" id="PTHR11849">
    <property type="entry name" value="ETS"/>
    <property type="match status" value="1"/>
</dbReference>
<comment type="similarity">
    <text evidence="2 5">Belongs to the ETS family.</text>
</comment>
<evidence type="ECO:0000256" key="5">
    <source>
        <dbReference type="RuleBase" id="RU004019"/>
    </source>
</evidence>
<dbReference type="GO" id="GO:0043565">
    <property type="term" value="F:sequence-specific DNA binding"/>
    <property type="evidence" value="ECO:0007669"/>
    <property type="project" value="InterPro"/>
</dbReference>
<feature type="region of interest" description="Disordered" evidence="6">
    <location>
        <begin position="79"/>
        <end position="148"/>
    </location>
</feature>
<feature type="domain" description="ETS" evidence="7">
    <location>
        <begin position="217"/>
        <end position="297"/>
    </location>
</feature>
<keyword evidence="9" id="KW-1185">Reference proteome</keyword>
<name>E3MU45_CAERE</name>
<feature type="compositionally biased region" description="Polar residues" evidence="6">
    <location>
        <begin position="97"/>
        <end position="121"/>
    </location>
</feature>
<dbReference type="SMART" id="SM00413">
    <property type="entry name" value="ETS"/>
    <property type="match status" value="1"/>
</dbReference>
<dbReference type="PROSITE" id="PS00345">
    <property type="entry name" value="ETS_DOMAIN_1"/>
    <property type="match status" value="1"/>
</dbReference>
<dbReference type="HOGENOM" id="CLU_045216_1_0_1"/>
<dbReference type="OrthoDB" id="10067219at2759"/>
<evidence type="ECO:0000256" key="6">
    <source>
        <dbReference type="SAM" id="MobiDB-lite"/>
    </source>
</evidence>
<dbReference type="EMBL" id="DS268478">
    <property type="protein sequence ID" value="EFP09035.1"/>
    <property type="molecule type" value="Genomic_DNA"/>
</dbReference>
<dbReference type="GO" id="GO:0000981">
    <property type="term" value="F:DNA-binding transcription factor activity, RNA polymerase II-specific"/>
    <property type="evidence" value="ECO:0007669"/>
    <property type="project" value="TreeGrafter"/>
</dbReference>
<accession>E3MU45</accession>
<dbReference type="eggNOG" id="KOG3806">
    <property type="taxonomic scope" value="Eukaryota"/>
</dbReference>
<sequence>MQVVSSATLPPPGADLVVVGGRSVATDEDVIKYSTIQSVKQEQQSNTALPQTPYNFAFFHGMPNDFPPTNRMVYNDQIMQQQQQQQQKNENDHFTGMNLSTSGTSDSATSKEQNRRNQFYTESGGGNSTGNGAAASAGSNGSGSSSGGAKSDVFNISMNAFTPASKNDDQIPNFNMLSSYYTGALKLSNSTSFASPDPYQILGPTSKNLAHSGSGQTQLWQFLLELLSDKRYSEVITWEGTNGEFKLVDPDEVARKWGERKSKPNMNYDKMSRALRYYYDKNIMAKVHGKRYAYKFDFQGIAQALQPPTATHPQDYFNSHAMGRIAPDFSSWTSANYRSLNIAAGFNNSSTIFNPAVNYSAFGAAGSSNNLSATRTFPLYR</sequence>
<keyword evidence="3 5" id="KW-0238">DNA-binding</keyword>
<dbReference type="PROSITE" id="PS00346">
    <property type="entry name" value="ETS_DOMAIN_2"/>
    <property type="match status" value="1"/>
</dbReference>
<comment type="subcellular location">
    <subcellularLocation>
        <location evidence="1 5">Nucleus</location>
    </subcellularLocation>
</comment>
<proteinExistence type="inferred from homology"/>
<dbReference type="FunCoup" id="E3MU45">
    <property type="interactions" value="148"/>
</dbReference>
<dbReference type="InParanoid" id="E3MU45"/>
<dbReference type="InterPro" id="IPR036390">
    <property type="entry name" value="WH_DNA-bd_sf"/>
</dbReference>
<evidence type="ECO:0000256" key="2">
    <source>
        <dbReference type="ARBA" id="ARBA00005562"/>
    </source>
</evidence>
<gene>
    <name evidence="8" type="primary">Cre-ast-1</name>
    <name evidence="8" type="ORF">CRE_22504</name>
</gene>
<evidence type="ECO:0000256" key="1">
    <source>
        <dbReference type="ARBA" id="ARBA00004123"/>
    </source>
</evidence>
<evidence type="ECO:0000313" key="8">
    <source>
        <dbReference type="EMBL" id="EFP09035.1"/>
    </source>
</evidence>
<dbReference type="GO" id="GO:0030154">
    <property type="term" value="P:cell differentiation"/>
    <property type="evidence" value="ECO:0007669"/>
    <property type="project" value="TreeGrafter"/>
</dbReference>
<dbReference type="STRING" id="31234.E3MU45"/>
<dbReference type="PRINTS" id="PR00454">
    <property type="entry name" value="ETSDOMAIN"/>
</dbReference>
<dbReference type="Gene3D" id="1.10.10.10">
    <property type="entry name" value="Winged helix-like DNA-binding domain superfamily/Winged helix DNA-binding domain"/>
    <property type="match status" value="1"/>
</dbReference>
<dbReference type="Pfam" id="PF00178">
    <property type="entry name" value="Ets"/>
    <property type="match status" value="1"/>
</dbReference>
<feature type="compositionally biased region" description="Low complexity" evidence="6">
    <location>
        <begin position="130"/>
        <end position="139"/>
    </location>
</feature>
<evidence type="ECO:0000256" key="4">
    <source>
        <dbReference type="ARBA" id="ARBA00023242"/>
    </source>
</evidence>
<dbReference type="FunFam" id="1.10.10.10:FF:000039">
    <property type="entry name" value="Friend leukemia integration 1 transcription factor"/>
    <property type="match status" value="1"/>
</dbReference>